<dbReference type="HOGENOM" id="CLU_3031729_0_0_1"/>
<dbReference type="GeneTree" id="ENSGT00510000048354"/>
<protein>
    <submittedName>
        <fullName evidence="1">Interleukin 20 receptor subunit beta</fullName>
    </submittedName>
</protein>
<dbReference type="Bgee" id="ENSG00000174564">
    <property type="expression patterns" value="Expressed in upper arm skin and 112 other cell types or tissues"/>
</dbReference>
<dbReference type="Ensembl" id="ENST00000491483.5">
    <property type="protein sequence ID" value="ENSP00000417437.1"/>
    <property type="gene ID" value="ENSG00000174564.14"/>
</dbReference>
<dbReference type="HGNC" id="HGNC:6004">
    <property type="gene designation" value="IL20RB"/>
</dbReference>
<dbReference type="MassIVE" id="F8WAV8"/>
<proteinExistence type="predicted"/>
<dbReference type="EMBL" id="AC011597">
    <property type="status" value="NOT_ANNOTATED_CDS"/>
    <property type="molecule type" value="Genomic_DNA"/>
</dbReference>
<dbReference type="OrthoDB" id="8704831at2759"/>
<evidence type="ECO:0000313" key="2">
    <source>
        <dbReference type="Proteomes" id="UP000005640"/>
    </source>
</evidence>
<reference evidence="1 2" key="1">
    <citation type="journal article" date="2001" name="Nature">
        <title>Initial sequencing and analysis of the human genome.</title>
        <authorList>
            <consortium name="International Human Genome Sequencing Consortium"/>
            <person name="Lander E.S."/>
            <person name="Linton L.M."/>
            <person name="Birren B."/>
            <person name="Nusbaum C."/>
            <person name="Zody M.C."/>
            <person name="Baldwin J."/>
            <person name="Devon K."/>
            <person name="Dewar K."/>
            <person name="Doyle M."/>
            <person name="FitzHugh W."/>
            <person name="Funke R."/>
            <person name="Gage D."/>
            <person name="Harris K."/>
            <person name="Heaford A."/>
            <person name="Howland J."/>
            <person name="Kann L."/>
            <person name="Lehoczky J."/>
            <person name="LeVine R."/>
            <person name="McEwan P."/>
            <person name="McKernan K."/>
            <person name="Meldrim J."/>
            <person name="Mesirov J.P."/>
            <person name="Miranda C."/>
            <person name="Morris W."/>
            <person name="Naylor J."/>
            <person name="Raymond C."/>
            <person name="Rosetti M."/>
            <person name="Santos R."/>
            <person name="Sheridan A."/>
            <person name="Sougnez C."/>
            <person name="Stange-Thomann N."/>
            <person name="Stojanovic N."/>
            <person name="Subramanian A."/>
            <person name="Wyman D."/>
            <person name="Rogers J."/>
            <person name="Sulston J."/>
            <person name="Ainscough R."/>
            <person name="Beck S."/>
            <person name="Bentley D."/>
            <person name="Burton J."/>
            <person name="Clee C."/>
            <person name="Carter N."/>
            <person name="Coulson A."/>
            <person name="Deadman R."/>
            <person name="Deloukas P."/>
            <person name="Dunham A."/>
            <person name="Dunham I."/>
            <person name="Durbin R."/>
            <person name="French L."/>
            <person name="Grafham D."/>
            <person name="Gregory S."/>
            <person name="Hubbard T."/>
            <person name="Humphray S."/>
            <person name="Hunt A."/>
            <person name="Jones M."/>
            <person name="Lloyd C."/>
            <person name="McMurray A."/>
            <person name="Matthews L."/>
            <person name="Mercer S."/>
            <person name="Milne S."/>
            <person name="Mullikin J.C."/>
            <person name="Mungall A."/>
            <person name="Plumb R."/>
            <person name="Ross M."/>
            <person name="Shownkeen R."/>
            <person name="Sims S."/>
            <person name="Waterston R.H."/>
            <person name="Wilson R.K."/>
            <person name="Hillier L.W."/>
            <person name="McPherson J.D."/>
            <person name="Marra M.A."/>
            <person name="Mardis E.R."/>
            <person name="Fulton L.A."/>
            <person name="Chinwalla A.T."/>
            <person name="Pepin K.H."/>
            <person name="Gish W.R."/>
            <person name="Chissoe S.L."/>
            <person name="Wendl M.C."/>
            <person name="Delehaunty K.D."/>
            <person name="Miner T.L."/>
            <person name="Delehaunty A."/>
            <person name="Kramer J.B."/>
            <person name="Cook L.L."/>
            <person name="Fulton R.S."/>
            <person name="Johnson D.L."/>
            <person name="Minx P.J."/>
            <person name="Clifton S.W."/>
            <person name="Hawkins T."/>
            <person name="Branscomb E."/>
            <person name="Predki P."/>
            <person name="Richardson P."/>
            <person name="Wenning S."/>
            <person name="Slezak T."/>
            <person name="Doggett N."/>
            <person name="Cheng J.F."/>
            <person name="Olsen A."/>
            <person name="Lucas S."/>
            <person name="Elkin C."/>
            <person name="Uberbacher E."/>
            <person name="Frazier M."/>
            <person name="Gibbs R.A."/>
            <person name="Muzny D.M."/>
            <person name="Scherer S.E."/>
            <person name="Bouck J.B."/>
            <person name="Sodergren E.J."/>
            <person name="Worley K.C."/>
            <person name="Rives C.M."/>
            <person name="Gorrell J.H."/>
            <person name="Metzker M.L."/>
            <person name="Naylor S.L."/>
            <person name="Kucherlapati R.S."/>
            <person name="Nelson D.L."/>
            <person name="Weinstock G.M."/>
            <person name="Sakaki Y."/>
            <person name="Fujiyama A."/>
            <person name="Hattori M."/>
            <person name="Yada T."/>
            <person name="Toyoda A."/>
            <person name="Itoh T."/>
            <person name="Kawagoe C."/>
            <person name="Watanabe H."/>
            <person name="Totoki Y."/>
            <person name="Taylor T."/>
            <person name="Weissenbach J."/>
            <person name="Heilig R."/>
            <person name="Saurin W."/>
            <person name="Artiguenave F."/>
            <person name="Brottier P."/>
            <person name="Bruls T."/>
            <person name="Pelletier E."/>
            <person name="Robert C."/>
            <person name="Wincker P."/>
            <person name="Smith D.R."/>
            <person name="Doucette-Stamm L."/>
            <person name="Rubenfield M."/>
            <person name="Weinstock K."/>
            <person name="Lee H.M."/>
            <person name="Dubois J."/>
            <person name="Rosenthal A."/>
            <person name="Platzer M."/>
            <person name="Nyakatura G."/>
            <person name="Taudien S."/>
            <person name="Rump A."/>
            <person name="Yang H."/>
            <person name="Yu J."/>
            <person name="Wang J."/>
            <person name="Huang G."/>
            <person name="Gu J."/>
            <person name="Hood L."/>
            <person name="Rowen L."/>
            <person name="Madan A."/>
            <person name="Qin S."/>
            <person name="Davis R.W."/>
            <person name="Federspiel N.A."/>
            <person name="Abola A.P."/>
            <person name="Proctor M.J."/>
            <person name="Myers R.M."/>
            <person name="Schmutz J."/>
            <person name="Dickson M."/>
            <person name="Grimwood J."/>
            <person name="Cox D.R."/>
            <person name="Olson M.V."/>
            <person name="Kaul R."/>
            <person name="Raymond C."/>
            <person name="Shimizu N."/>
            <person name="Kawasaki K."/>
            <person name="Minoshima S."/>
            <person name="Evans G.A."/>
            <person name="Athanasiou M."/>
            <person name="Schultz R."/>
            <person name="Roe B.A."/>
            <person name="Chen F."/>
            <person name="Pan H."/>
            <person name="Ramser J."/>
            <person name="Lehrach H."/>
            <person name="Reinhardt R."/>
            <person name="McCombie W.R."/>
            <person name="de la Bastide M."/>
            <person name="Dedhia N."/>
            <person name="Blocker H."/>
            <person name="Hornischer K."/>
            <person name="Nordsiek G."/>
            <person name="Agarwala R."/>
            <person name="Aravind L."/>
            <person name="Bailey J.A."/>
            <person name="Bateman A."/>
            <person name="Batzoglou S."/>
            <person name="Birney E."/>
            <person name="Bork P."/>
            <person name="Brown D.G."/>
            <person name="Burge C.B."/>
            <person name="Cerutti L."/>
            <person name="Chen H.C."/>
            <person name="Church D."/>
            <person name="Clamp M."/>
            <person name="Copley R.R."/>
            <person name="Doerks T."/>
            <person name="Eddy S.R."/>
            <person name="Eichler E.E."/>
            <person name="Furey T.S."/>
            <person name="Galagan J."/>
            <person name="Gilbert J.G."/>
            <person name="Harmon C."/>
            <person name="Hayashizaki Y."/>
            <person name="Haussler D."/>
            <person name="Hermjakob H."/>
            <person name="Hokamp K."/>
            <person name="Jang W."/>
            <person name="Johnson L.S."/>
            <person name="Jones T.A."/>
            <person name="Kasif S."/>
            <person name="Kaspryzk A."/>
            <person name="Kennedy S."/>
            <person name="Kent W.J."/>
            <person name="Kitts P."/>
            <person name="Koonin E.V."/>
            <person name="Korf I."/>
            <person name="Kulp D."/>
            <person name="Lancet D."/>
            <person name="Lowe T.M."/>
            <person name="McLysaght A."/>
            <person name="Mikkelsen T."/>
            <person name="Moran J.V."/>
            <person name="Mulder N."/>
            <person name="Pollara V.J."/>
            <person name="Ponting C.P."/>
            <person name="Schuler G."/>
            <person name="Schultz J."/>
            <person name="Slater G."/>
            <person name="Smit A.F."/>
            <person name="Stupka E."/>
            <person name="Szustakowski J."/>
            <person name="Thierry-Mieg D."/>
            <person name="Thierry-Mieg J."/>
            <person name="Wagner L."/>
            <person name="Wallis J."/>
            <person name="Wheeler R."/>
            <person name="Williams A."/>
            <person name="Wolf Y.I."/>
            <person name="Wolfe K.H."/>
            <person name="Yang S.P."/>
            <person name="Yeh R.F."/>
            <person name="Collins F."/>
            <person name="Guyer M.S."/>
            <person name="Peterson J."/>
            <person name="Felsenfeld A."/>
            <person name="Wetterstrand K.A."/>
            <person name="Patrinos A."/>
            <person name="Morgan M.J."/>
            <person name="de Jong P."/>
            <person name="Catanese J.J."/>
            <person name="Osoegawa K."/>
            <person name="Shizuya H."/>
            <person name="Choi S."/>
            <person name="Chen Y.J."/>
        </authorList>
    </citation>
    <scope>NUCLEOTIDE SEQUENCE [LARGE SCALE GENOMIC DNA]</scope>
</reference>
<reference evidence="1 2" key="3">
    <citation type="journal article" date="2006" name="Nature">
        <title>The DNA sequence, annotation and analysis of human chromosome 3.</title>
        <authorList>
            <person name="Muzny D.M."/>
            <person name="Scherer S.E."/>
            <person name="Kaul R."/>
            <person name="Wang J."/>
            <person name="Yu J."/>
            <person name="Sudbrak R."/>
            <person name="Buhay C.J."/>
            <person name="Chen R."/>
            <person name="Cree A."/>
            <person name="Ding Y."/>
            <person name="Dugan-Rocha S."/>
            <person name="Gill R."/>
            <person name="Gunaratne P."/>
            <person name="Harris R.A."/>
            <person name="Hawes A.C."/>
            <person name="Hernandez J."/>
            <person name="Hodgson A.V."/>
            <person name="Hume J."/>
            <person name="Jackson A."/>
            <person name="Khan Z.M."/>
            <person name="Kovar-Smith C."/>
            <person name="Lewis L.R."/>
            <person name="Lozado R.J."/>
            <person name="Metzker M.L."/>
            <person name="Milosavljevic A."/>
            <person name="Miner G.R."/>
            <person name="Morgan M.B."/>
            <person name="Nazareth L.V."/>
            <person name="Scott G."/>
            <person name="Sodergren E."/>
            <person name="Song X.Z."/>
            <person name="Steffen D."/>
            <person name="Wei S."/>
            <person name="Wheeler D.A."/>
            <person name="Wright M.W."/>
            <person name="Worley K.C."/>
            <person name="Yuan Y."/>
            <person name="Zhang Z."/>
            <person name="Adams C.Q."/>
            <person name="Ansari-Lari M.A."/>
            <person name="Ayele M."/>
            <person name="Brown M.J."/>
            <person name="Chen G."/>
            <person name="Chen Z."/>
            <person name="Clendenning J."/>
            <person name="Clerc-Blankenburg K.P."/>
            <person name="Chen R."/>
            <person name="Chen Z."/>
            <person name="Davis C."/>
            <person name="Delgado O."/>
            <person name="Dinh H.H."/>
            <person name="Dong W."/>
            <person name="Draper H."/>
            <person name="Ernst S."/>
            <person name="Fu G."/>
            <person name="Gonzalez-Garay M.L."/>
            <person name="Garcia D.K."/>
            <person name="Gillett W."/>
            <person name="Gu J."/>
            <person name="Hao B."/>
            <person name="Haugen E."/>
            <person name="Havlak P."/>
            <person name="He X."/>
            <person name="Hennig S."/>
            <person name="Hu S."/>
            <person name="Huang W."/>
            <person name="Jackson L.R."/>
            <person name="Jacob L.S."/>
            <person name="Kelly S.H."/>
            <person name="Kube M."/>
            <person name="Levy R."/>
            <person name="Li Z."/>
            <person name="Liu B."/>
            <person name="Liu J."/>
            <person name="Liu W."/>
            <person name="Lu J."/>
            <person name="Maheshwari M."/>
            <person name="Nguyen B.V."/>
            <person name="Okwuonu G.O."/>
            <person name="Palmeiri A."/>
            <person name="Pasternak S."/>
            <person name="Perez L.M."/>
            <person name="Phelps K.A."/>
            <person name="Plopper F.J."/>
            <person name="Qiang B."/>
            <person name="Raymond C."/>
            <person name="Rodriguez R."/>
            <person name="Saenphimmachak C."/>
            <person name="Santibanez J."/>
            <person name="Shen H."/>
            <person name="Shen Y."/>
            <person name="Subramanian S."/>
            <person name="Tabor P.E."/>
            <person name="Verduzco D."/>
            <person name="Waldron L."/>
            <person name="Wang J."/>
            <person name="Wang J."/>
            <person name="Wang Q."/>
            <person name="Williams G.A."/>
            <person name="Wong G.K."/>
            <person name="Yao Z."/>
            <person name="Zhang J."/>
            <person name="Zhang X."/>
            <person name="Zhao G."/>
            <person name="Zhou J."/>
            <person name="Zhou Y."/>
            <person name="Nelson D."/>
            <person name="Lehrach H."/>
            <person name="Reinhardt R."/>
            <person name="Naylor S.L."/>
            <person name="Yang H."/>
            <person name="Olson M."/>
            <person name="Weinstock G."/>
            <person name="Gibbs R.A."/>
        </authorList>
    </citation>
    <scope>NUCLEOTIDE SEQUENCE [LARGE SCALE GENOMIC DNA]</scope>
</reference>
<accession>F8WAV8</accession>
<reference evidence="1" key="4">
    <citation type="submission" date="2025-08" db="UniProtKB">
        <authorList>
            <consortium name="Ensembl"/>
        </authorList>
    </citation>
    <scope>IDENTIFICATION</scope>
</reference>
<dbReference type="UCSC" id="uc062oem.1">
    <property type="organism name" value="human"/>
</dbReference>
<dbReference type="Ensembl" id="ENST00000491483.5">
    <property type="protein sequence ID" value="ENSP00000417437.1"/>
    <property type="gene ID" value="ENSG00000174564.13"/>
</dbReference>
<dbReference type="Proteomes" id="UP000005640">
    <property type="component" value="Chromosome 3"/>
</dbReference>
<evidence type="ECO:0000313" key="1">
    <source>
        <dbReference type="Ensembl" id="ENSP00000417437.1"/>
    </source>
</evidence>
<dbReference type="AlphaFoldDB" id="F8WAV8"/>
<dbReference type="OpenTargets" id="ENSG00000174564"/>
<organism evidence="1 2">
    <name type="scientific">Homo sapiens</name>
    <name type="common">Human</name>
    <dbReference type="NCBI Taxonomy" id="9606"/>
    <lineage>
        <taxon>Eukaryota</taxon>
        <taxon>Metazoa</taxon>
        <taxon>Chordata</taxon>
        <taxon>Craniata</taxon>
        <taxon>Vertebrata</taxon>
        <taxon>Euteleostomi</taxon>
        <taxon>Mammalia</taxon>
        <taxon>Eutheria</taxon>
        <taxon>Euarchontoglires</taxon>
        <taxon>Primates</taxon>
        <taxon>Haplorrhini</taxon>
        <taxon>Catarrhini</taxon>
        <taxon>Hominidae</taxon>
        <taxon>Homo</taxon>
    </lineage>
</organism>
<reference evidence="1 2" key="2">
    <citation type="journal article" date="2004" name="Nature">
        <title>Finishing the euchromatic sequence of the human genome.</title>
        <authorList>
            <consortium name="International Human Genome Sequencing Consortium"/>
        </authorList>
    </citation>
    <scope>NUCLEOTIDE SEQUENCE [LARGE SCALE GENOMIC DNA]</scope>
</reference>
<sequence length="55" mass="5427">MAGAPSPASLPPCSLISDCCASNQRDSVGVGPSEPGWSAVVQSQLTATSASEALH</sequence>
<dbReference type="ExpressionAtlas" id="F8WAV8">
    <property type="expression patterns" value="baseline and differential"/>
</dbReference>
<keyword evidence="2" id="KW-1185">Reference proteome</keyword>
<dbReference type="VEuPathDB" id="HostDB:ENSG00000174564"/>
<reference evidence="1" key="5">
    <citation type="submission" date="2025-09" db="UniProtKB">
        <authorList>
            <consortium name="Ensembl"/>
        </authorList>
    </citation>
    <scope>IDENTIFICATION</scope>
</reference>
<name>F8WAV8_HUMAN</name>
<gene>
    <name evidence="1" type="primary">IL20RB</name>
</gene>